<comment type="caution">
    <text evidence="1">The sequence shown here is derived from an EMBL/GenBank/DDBJ whole genome shotgun (WGS) entry which is preliminary data.</text>
</comment>
<reference evidence="1 2" key="2">
    <citation type="journal article" date="2022" name="Mol. Ecol. Resour.">
        <title>The genomes of chicory, endive, great burdock and yacon provide insights into Asteraceae paleo-polyploidization history and plant inulin production.</title>
        <authorList>
            <person name="Fan W."/>
            <person name="Wang S."/>
            <person name="Wang H."/>
            <person name="Wang A."/>
            <person name="Jiang F."/>
            <person name="Liu H."/>
            <person name="Zhao H."/>
            <person name="Xu D."/>
            <person name="Zhang Y."/>
        </authorList>
    </citation>
    <scope>NUCLEOTIDE SEQUENCE [LARGE SCALE GENOMIC DNA]</scope>
    <source>
        <strain evidence="2">cv. Yunnan</strain>
        <tissue evidence="1">Leaves</tissue>
    </source>
</reference>
<evidence type="ECO:0000313" key="2">
    <source>
        <dbReference type="Proteomes" id="UP001056120"/>
    </source>
</evidence>
<evidence type="ECO:0000313" key="1">
    <source>
        <dbReference type="EMBL" id="KAI3704412.1"/>
    </source>
</evidence>
<name>A0ACB9A3K9_9ASTR</name>
<sequence>MLEKFKPGNLYTITLSSASKTQNHAHLAYFTGSSSNKGAIIGVVVGGVSGLIILLIVVLLWYCRSKRKAPGGSLRGATELQGPKDFSYSDLKKATSDFRDENKLGEGGFGDVYKAILDDEEVVAVKKLKVGNERAKVGFENEILLISNIHHRNLLRLLGWSSEGSDLLLVLEYMPNGSLDGFLWGATPHRNMFYMVFYQIRLTLSALVLCS</sequence>
<reference evidence="2" key="1">
    <citation type="journal article" date="2022" name="Mol. Ecol. Resour.">
        <title>The genomes of chicory, endive, great burdock and yacon provide insights into Asteraceae palaeo-polyploidization history and plant inulin production.</title>
        <authorList>
            <person name="Fan W."/>
            <person name="Wang S."/>
            <person name="Wang H."/>
            <person name="Wang A."/>
            <person name="Jiang F."/>
            <person name="Liu H."/>
            <person name="Zhao H."/>
            <person name="Xu D."/>
            <person name="Zhang Y."/>
        </authorList>
    </citation>
    <scope>NUCLEOTIDE SEQUENCE [LARGE SCALE GENOMIC DNA]</scope>
    <source>
        <strain evidence="2">cv. Yunnan</strain>
    </source>
</reference>
<dbReference type="Proteomes" id="UP001056120">
    <property type="component" value="Linkage Group LG25"/>
</dbReference>
<proteinExistence type="predicted"/>
<dbReference type="EMBL" id="CM042042">
    <property type="protein sequence ID" value="KAI3704412.1"/>
    <property type="molecule type" value="Genomic_DNA"/>
</dbReference>
<accession>A0ACB9A3K9</accession>
<protein>
    <submittedName>
        <fullName evidence="1">Uncharacterized protein</fullName>
    </submittedName>
</protein>
<gene>
    <name evidence="1" type="ORF">L1987_74632</name>
</gene>
<keyword evidence="2" id="KW-1185">Reference proteome</keyword>
<organism evidence="1 2">
    <name type="scientific">Smallanthus sonchifolius</name>
    <dbReference type="NCBI Taxonomy" id="185202"/>
    <lineage>
        <taxon>Eukaryota</taxon>
        <taxon>Viridiplantae</taxon>
        <taxon>Streptophyta</taxon>
        <taxon>Embryophyta</taxon>
        <taxon>Tracheophyta</taxon>
        <taxon>Spermatophyta</taxon>
        <taxon>Magnoliopsida</taxon>
        <taxon>eudicotyledons</taxon>
        <taxon>Gunneridae</taxon>
        <taxon>Pentapetalae</taxon>
        <taxon>asterids</taxon>
        <taxon>campanulids</taxon>
        <taxon>Asterales</taxon>
        <taxon>Asteraceae</taxon>
        <taxon>Asteroideae</taxon>
        <taxon>Heliantheae alliance</taxon>
        <taxon>Millerieae</taxon>
        <taxon>Smallanthus</taxon>
    </lineage>
</organism>